<dbReference type="PROSITE" id="PS50005">
    <property type="entry name" value="TPR"/>
    <property type="match status" value="1"/>
</dbReference>
<keyword evidence="2 3" id="KW-0802">TPR repeat</keyword>
<evidence type="ECO:0000256" key="3">
    <source>
        <dbReference type="PROSITE-ProRule" id="PRU00339"/>
    </source>
</evidence>
<accession>A0ABX7Q1Y4</accession>
<organism evidence="5 6">
    <name type="scientific">Geobacter benzoatilyticus</name>
    <dbReference type="NCBI Taxonomy" id="2815309"/>
    <lineage>
        <taxon>Bacteria</taxon>
        <taxon>Pseudomonadati</taxon>
        <taxon>Thermodesulfobacteriota</taxon>
        <taxon>Desulfuromonadia</taxon>
        <taxon>Geobacterales</taxon>
        <taxon>Geobacteraceae</taxon>
        <taxon>Geobacter</taxon>
    </lineage>
</organism>
<dbReference type="PANTHER" id="PTHR44227:SF3">
    <property type="entry name" value="PROTEIN O-MANNOSYL-TRANSFERASE TMTC4"/>
    <property type="match status" value="1"/>
</dbReference>
<keyword evidence="4" id="KW-0472">Membrane</keyword>
<evidence type="ECO:0000313" key="6">
    <source>
        <dbReference type="Proteomes" id="UP000663651"/>
    </source>
</evidence>
<evidence type="ECO:0000256" key="2">
    <source>
        <dbReference type="ARBA" id="ARBA00022803"/>
    </source>
</evidence>
<reference evidence="5 6" key="1">
    <citation type="submission" date="2021-03" db="EMBL/GenBank/DDBJ databases">
        <title>Geobacter metallireducens gen. nov. sp. nov., a microorganism capable of coupling the complete oxidation of organic compounds to the reduction of iron and other metals.</title>
        <authorList>
            <person name="Li Y."/>
        </authorList>
    </citation>
    <scope>NUCLEOTIDE SEQUENCE [LARGE SCALE GENOMIC DNA]</scope>
    <source>
        <strain evidence="5 6">Jerry-YX</strain>
    </source>
</reference>
<keyword evidence="1" id="KW-0677">Repeat</keyword>
<proteinExistence type="predicted"/>
<feature type="transmembrane region" description="Helical" evidence="4">
    <location>
        <begin position="374"/>
        <end position="391"/>
    </location>
</feature>
<dbReference type="Proteomes" id="UP000663651">
    <property type="component" value="Chromosome"/>
</dbReference>
<dbReference type="InterPro" id="IPR019734">
    <property type="entry name" value="TPR_rpt"/>
</dbReference>
<dbReference type="RefSeq" id="WP_207162742.1">
    <property type="nucleotide sequence ID" value="NZ_CP071382.1"/>
</dbReference>
<evidence type="ECO:0008006" key="7">
    <source>
        <dbReference type="Google" id="ProtNLM"/>
    </source>
</evidence>
<feature type="transmembrane region" description="Helical" evidence="4">
    <location>
        <begin position="293"/>
        <end position="309"/>
    </location>
</feature>
<feature type="transmembrane region" description="Helical" evidence="4">
    <location>
        <begin position="345"/>
        <end position="362"/>
    </location>
</feature>
<feature type="transmembrane region" description="Helical" evidence="4">
    <location>
        <begin position="315"/>
        <end position="333"/>
    </location>
</feature>
<evidence type="ECO:0000256" key="1">
    <source>
        <dbReference type="ARBA" id="ARBA00022737"/>
    </source>
</evidence>
<dbReference type="EMBL" id="CP071382">
    <property type="protein sequence ID" value="QSV44928.1"/>
    <property type="molecule type" value="Genomic_DNA"/>
</dbReference>
<dbReference type="Gene3D" id="1.25.40.10">
    <property type="entry name" value="Tetratricopeptide repeat domain"/>
    <property type="match status" value="1"/>
</dbReference>
<evidence type="ECO:0000313" key="5">
    <source>
        <dbReference type="EMBL" id="QSV44928.1"/>
    </source>
</evidence>
<feature type="transmembrane region" description="Helical" evidence="4">
    <location>
        <begin position="212"/>
        <end position="235"/>
    </location>
</feature>
<feature type="transmembrane region" description="Helical" evidence="4">
    <location>
        <begin position="145"/>
        <end position="163"/>
    </location>
</feature>
<sequence>MGNRITEGYLQLLVVFIILAVYYPAIFSPFNSIDDMKMANGLLNMGEFSLKDLFFPHAYAQYYRPLVGLSFIADKYLWGIEASFMHLENIVLHGLNALAVFVSSRQILRDKGVDSPGAALSAALLFGLHPVNTEAVNWISARTDLLAGFLVFLSLILLLKSRFWSSSLYVVLGGVLFLAGCLAKETALFLLPGILIWCLIQPIDRHELIAGPIRFFNCFVLLAAAAAYMVMRGVALSGGDKIVSAAANISQNEPSLLFVDAVSIALNSLGFYVKKLFLPVPLNFGITSISPHYLWLGLIALVLMAYVAYRRTVVSYLLFLAFCSVSPALLLPLFKITWTPLAERYLYIASAPFIIALTVSSIDLFNKFRVADRQIQYGVVALLLVLTSITLQRNFVWQDNLTLFEDTAKKSPGFTAAKNELAVALRDKGRIDEANSIIRSNEVGEFQPSSLNRIRLLVEEGKLDEANALVRDRLSRPSDYQREIWELFLSVSDARRSRMIDEKSKNETDREIVRAFEKLIALTNDPFYYYRLGYVQLRLNDRAAARDSFQRAWRGAPPDALYRAAALTLTNKLGKE</sequence>
<keyword evidence="4" id="KW-0812">Transmembrane</keyword>
<keyword evidence="4" id="KW-1133">Transmembrane helix</keyword>
<feature type="transmembrane region" description="Helical" evidence="4">
    <location>
        <begin position="12"/>
        <end position="30"/>
    </location>
</feature>
<dbReference type="PANTHER" id="PTHR44227">
    <property type="match status" value="1"/>
</dbReference>
<dbReference type="InterPro" id="IPR011990">
    <property type="entry name" value="TPR-like_helical_dom_sf"/>
</dbReference>
<dbReference type="SUPFAM" id="SSF48452">
    <property type="entry name" value="TPR-like"/>
    <property type="match status" value="1"/>
</dbReference>
<keyword evidence="6" id="KW-1185">Reference proteome</keyword>
<feature type="transmembrane region" description="Helical" evidence="4">
    <location>
        <begin position="169"/>
        <end position="200"/>
    </location>
</feature>
<protein>
    <recommendedName>
        <fullName evidence="7">Glycosyltransferase RgtA/B/C/D-like domain-containing protein</fullName>
    </recommendedName>
</protein>
<feature type="repeat" description="TPR" evidence="3">
    <location>
        <begin position="526"/>
        <end position="559"/>
    </location>
</feature>
<dbReference type="InterPro" id="IPR052346">
    <property type="entry name" value="O-mannosyl-transferase_TMTC"/>
</dbReference>
<name>A0ABX7Q1Y4_9BACT</name>
<evidence type="ECO:0000256" key="4">
    <source>
        <dbReference type="SAM" id="Phobius"/>
    </source>
</evidence>
<gene>
    <name evidence="5" type="ORF">JZM60_12305</name>
</gene>